<evidence type="ECO:0000313" key="3">
    <source>
        <dbReference type="Proteomes" id="UP000261380"/>
    </source>
</evidence>
<dbReference type="AlphaFoldDB" id="A0A3B5LNQ3"/>
<dbReference type="GO" id="GO:0071539">
    <property type="term" value="P:protein localization to centrosome"/>
    <property type="evidence" value="ECO:0007669"/>
    <property type="project" value="TreeGrafter"/>
</dbReference>
<accession>A0A3B5LNQ3</accession>
<dbReference type="GO" id="GO:0034451">
    <property type="term" value="C:centriolar satellite"/>
    <property type="evidence" value="ECO:0007669"/>
    <property type="project" value="TreeGrafter"/>
</dbReference>
<sequence>GATQQLLRVCRHLAVRTRKQHLLFNEAIPVSVVNRATRAGPPAPIVIERLLPRPEMCENADSLHSSRSFTVLSEERLQAAVRLARRDLRRRHLGSLAKTSPKHLQEASELVAAPGKQESNMAKSKERKAPIGAKQRVSQKNPSSLMPGVGQSPPTRDPGLRQVEGGKPGHLSNEIRKLQNELETYIRKVEELANRGNFFAGCH</sequence>
<dbReference type="STRING" id="32473.ENSXCOP00000012647"/>
<name>A0A3B5LNQ3_9TELE</name>
<evidence type="ECO:0000256" key="1">
    <source>
        <dbReference type="SAM" id="MobiDB-lite"/>
    </source>
</evidence>
<dbReference type="Pfam" id="PF15718">
    <property type="entry name" value="MNR"/>
    <property type="match status" value="1"/>
</dbReference>
<reference evidence="2" key="1">
    <citation type="submission" date="2025-08" db="UniProtKB">
        <authorList>
            <consortium name="Ensembl"/>
        </authorList>
    </citation>
    <scope>IDENTIFICATION</scope>
</reference>
<evidence type="ECO:0000313" key="2">
    <source>
        <dbReference type="Ensembl" id="ENSXCOP00000012647.1"/>
    </source>
</evidence>
<dbReference type="PANTHER" id="PTHR15732:SF4">
    <property type="entry name" value="PROTEIN MOONRAKER"/>
    <property type="match status" value="1"/>
</dbReference>
<organism evidence="2 3">
    <name type="scientific">Xiphophorus couchianus</name>
    <name type="common">Monterrey platyfish</name>
    <dbReference type="NCBI Taxonomy" id="32473"/>
    <lineage>
        <taxon>Eukaryota</taxon>
        <taxon>Metazoa</taxon>
        <taxon>Chordata</taxon>
        <taxon>Craniata</taxon>
        <taxon>Vertebrata</taxon>
        <taxon>Euteleostomi</taxon>
        <taxon>Actinopterygii</taxon>
        <taxon>Neopterygii</taxon>
        <taxon>Teleostei</taxon>
        <taxon>Neoteleostei</taxon>
        <taxon>Acanthomorphata</taxon>
        <taxon>Ovalentaria</taxon>
        <taxon>Atherinomorphae</taxon>
        <taxon>Cyprinodontiformes</taxon>
        <taxon>Poeciliidae</taxon>
        <taxon>Poeciliinae</taxon>
        <taxon>Xiphophorus</taxon>
    </lineage>
</organism>
<dbReference type="GO" id="GO:0007099">
    <property type="term" value="P:centriole replication"/>
    <property type="evidence" value="ECO:0007669"/>
    <property type="project" value="InterPro"/>
</dbReference>
<protein>
    <submittedName>
        <fullName evidence="2">Uncharacterized protein</fullName>
    </submittedName>
</protein>
<dbReference type="Ensembl" id="ENSXCOT00000012799.1">
    <property type="protein sequence ID" value="ENSXCOP00000012647.1"/>
    <property type="gene ID" value="ENSXCOG00000009557.1"/>
</dbReference>
<dbReference type="GeneTree" id="ENSGT00940000178004"/>
<dbReference type="Proteomes" id="UP000261380">
    <property type="component" value="Unplaced"/>
</dbReference>
<keyword evidence="3" id="KW-1185">Reference proteome</keyword>
<dbReference type="PANTHER" id="PTHR15732">
    <property type="entry name" value="PROTEIN MOONRAKER"/>
    <property type="match status" value="1"/>
</dbReference>
<feature type="region of interest" description="Disordered" evidence="1">
    <location>
        <begin position="94"/>
        <end position="173"/>
    </location>
</feature>
<dbReference type="InterPro" id="IPR031447">
    <property type="entry name" value="MNR"/>
</dbReference>
<reference evidence="2" key="2">
    <citation type="submission" date="2025-09" db="UniProtKB">
        <authorList>
            <consortium name="Ensembl"/>
        </authorList>
    </citation>
    <scope>IDENTIFICATION</scope>
</reference>
<proteinExistence type="predicted"/>